<dbReference type="EMBL" id="DS026990">
    <property type="protein sequence ID" value="EAW15336.1"/>
    <property type="molecule type" value="Genomic_DNA"/>
</dbReference>
<dbReference type="eggNOG" id="ENOG502SR3K">
    <property type="taxonomic scope" value="Eukaryota"/>
</dbReference>
<dbReference type="GeneID" id="4708831"/>
<dbReference type="STRING" id="344612.A1C4J6"/>
<accession>A1C4J6</accession>
<organism evidence="1 2">
    <name type="scientific">Aspergillus clavatus (strain ATCC 1007 / CBS 513.65 / DSM 816 / NCTC 3887 / NRRL 1 / QM 1276 / 107)</name>
    <dbReference type="NCBI Taxonomy" id="344612"/>
    <lineage>
        <taxon>Eukaryota</taxon>
        <taxon>Fungi</taxon>
        <taxon>Dikarya</taxon>
        <taxon>Ascomycota</taxon>
        <taxon>Pezizomycotina</taxon>
        <taxon>Eurotiomycetes</taxon>
        <taxon>Eurotiomycetidae</taxon>
        <taxon>Eurotiales</taxon>
        <taxon>Aspergillaceae</taxon>
        <taxon>Aspergillus</taxon>
        <taxon>Aspergillus subgen. Fumigati</taxon>
    </lineage>
</organism>
<evidence type="ECO:0000313" key="1">
    <source>
        <dbReference type="EMBL" id="EAW15336.1"/>
    </source>
</evidence>
<sequence>MSKTTTCRITIRNQSNDTKRFLLFQDAPKPKNLNSSEVFYNVFQTSPRLKSGENSMVRFEMDSKFFAIHGTAQKNAVGPTRVYTSDSMPVKLGPDGTVAALTTIDDESPCWNDTVIQSKKSDAKGGFNFVTDSSFKYPNKANIYIGLGAPDATGSVIPVQTYVAKPSQTNQLFPKLRYYICTGEHHQGMIVDRNEIGVALKVDFTGCAVPEAYFIMNSNGTFVDDEGQTKKNLVKWEVSEVTEVKDMALSPPPESVLTPTTNDGIDEDFLPDAIVTIRNKSALPESFVIFPVAPTFSSANVPAQINLSIYQASLRVASRTGSTTFTLTFPNGDPRSLFAVTGCGSHGAIRELYYDHARWLGAKFRSSPQQRQLQPWRHDGRGGKHFQAPPIADGHADAPFIGIGAVNPSNPDDVVPVVTWTAIPGSVYILAPSLDWRCARGHAVAGEIIDLTDWQPAATIPSLRPGAEREVKYQSNGQFEVIQLGHAQ</sequence>
<dbReference type="VEuPathDB" id="FungiDB:ACLA_060030"/>
<proteinExistence type="predicted"/>
<dbReference type="RefSeq" id="XP_001276762.1">
    <property type="nucleotide sequence ID" value="XM_001276761.1"/>
</dbReference>
<evidence type="ECO:0000313" key="2">
    <source>
        <dbReference type="Proteomes" id="UP000006701"/>
    </source>
</evidence>
<dbReference type="OrthoDB" id="5413269at2759"/>
<dbReference type="Proteomes" id="UP000006701">
    <property type="component" value="Unassembled WGS sequence"/>
</dbReference>
<dbReference type="AlphaFoldDB" id="A1C4J6"/>
<name>A1C4J6_ASPCL</name>
<dbReference type="KEGG" id="act:ACLA_060030"/>
<protein>
    <submittedName>
        <fullName evidence="1">Uncharacterized protein</fullName>
    </submittedName>
</protein>
<reference evidence="1 2" key="1">
    <citation type="journal article" date="2008" name="PLoS Genet.">
        <title>Genomic islands in the pathogenic filamentous fungus Aspergillus fumigatus.</title>
        <authorList>
            <person name="Fedorova N.D."/>
            <person name="Khaldi N."/>
            <person name="Joardar V.S."/>
            <person name="Maiti R."/>
            <person name="Amedeo P."/>
            <person name="Anderson M.J."/>
            <person name="Crabtree J."/>
            <person name="Silva J.C."/>
            <person name="Badger J.H."/>
            <person name="Albarraq A."/>
            <person name="Angiuoli S."/>
            <person name="Bussey H."/>
            <person name="Bowyer P."/>
            <person name="Cotty P.J."/>
            <person name="Dyer P.S."/>
            <person name="Egan A."/>
            <person name="Galens K."/>
            <person name="Fraser-Liggett C.M."/>
            <person name="Haas B.J."/>
            <person name="Inman J.M."/>
            <person name="Kent R."/>
            <person name="Lemieux S."/>
            <person name="Malavazi I."/>
            <person name="Orvis J."/>
            <person name="Roemer T."/>
            <person name="Ronning C.M."/>
            <person name="Sundaram J.P."/>
            <person name="Sutton G."/>
            <person name="Turner G."/>
            <person name="Venter J.C."/>
            <person name="White O.R."/>
            <person name="Whitty B.R."/>
            <person name="Youngman P."/>
            <person name="Wolfe K.H."/>
            <person name="Goldman G.H."/>
            <person name="Wortman J.R."/>
            <person name="Jiang B."/>
            <person name="Denning D.W."/>
            <person name="Nierman W.C."/>
        </authorList>
    </citation>
    <scope>NUCLEOTIDE SEQUENCE [LARGE SCALE GENOMIC DNA]</scope>
    <source>
        <strain evidence="2">ATCC 1007 / CBS 513.65 / DSM 816 / NCTC 3887 / NRRL 1</strain>
    </source>
</reference>
<dbReference type="HOGENOM" id="CLU_558927_0_0_1"/>
<keyword evidence="2" id="KW-1185">Reference proteome</keyword>
<gene>
    <name evidence="1" type="ORF">ACLA_060030</name>
</gene>